<dbReference type="InterPro" id="IPR010221">
    <property type="entry name" value="VCBS_dom"/>
</dbReference>
<feature type="region of interest" description="Disordered" evidence="1">
    <location>
        <begin position="46"/>
        <end position="154"/>
    </location>
</feature>
<evidence type="ECO:0000313" key="3">
    <source>
        <dbReference type="EMBL" id="PEG33324.1"/>
    </source>
</evidence>
<reference evidence="3 4" key="1">
    <citation type="submission" date="2017-10" db="EMBL/GenBank/DDBJ databases">
        <title>The new phylogeny of genus Mycobacterium.</title>
        <authorList>
            <person name="Tortoli E."/>
            <person name="Trovato A."/>
            <person name="Cirillo D.M."/>
        </authorList>
    </citation>
    <scope>NUCLEOTIDE SEQUENCE [LARGE SCALE GENOMIC DNA]</scope>
    <source>
        <strain evidence="3 4">CCUG37673</strain>
    </source>
</reference>
<evidence type="ECO:0000313" key="4">
    <source>
        <dbReference type="Proteomes" id="UP000220914"/>
    </source>
</evidence>
<evidence type="ECO:0000313" key="2">
    <source>
        <dbReference type="EMBL" id="GFG50543.1"/>
    </source>
</evidence>
<feature type="compositionally biased region" description="Polar residues" evidence="1">
    <location>
        <begin position="98"/>
        <end position="108"/>
    </location>
</feature>
<reference evidence="2" key="3">
    <citation type="submission" date="2020-02" db="EMBL/GenBank/DDBJ databases">
        <authorList>
            <person name="Matsumoto Y."/>
            <person name="Motooka D."/>
            <person name="Nakamura S."/>
        </authorList>
    </citation>
    <scope>NUCLEOTIDE SEQUENCE</scope>
    <source>
        <strain evidence="2">JCM 6377</strain>
    </source>
</reference>
<dbReference type="EMBL" id="BLKS01000001">
    <property type="protein sequence ID" value="GFG50543.1"/>
    <property type="molecule type" value="Genomic_DNA"/>
</dbReference>
<feature type="compositionally biased region" description="Basic and acidic residues" evidence="1">
    <location>
        <begin position="70"/>
        <end position="97"/>
    </location>
</feature>
<name>A0A2A7MNR8_MYCAG</name>
<evidence type="ECO:0000313" key="5">
    <source>
        <dbReference type="Proteomes" id="UP000465302"/>
    </source>
</evidence>
<dbReference type="AlphaFoldDB" id="A0A2A7MNR8"/>
<sequence>MRHWAVKYTGLTDGRALNAARYIGRVGGLAVALGIGAAIAGGAGIANADDSPAKNPKANTGEVRPSKPRTPSDARTGRTARDAATRADRVNRPKSETSRSTQSQQNKSGGAASRDDARWKPRNRTSDQVQAKDQSTVRPRVTQDKRPAKRAAPLVAADTKDIRRVTKTTDSASAAVVVSVATRPTPVTTPLTRYSNLLPVARMATPSEGNTGDAPLGTGAAVMQALQLARRDMDLALVNEASVAAPRTVAPRSLVISPVKTMLPAATAATAAAVPQPGDVASTVYGDIGKWMLKSGGQVANWGGQLNNGQPIYEPVNVIIIDDASTSREESITKLNRAMKVAGFPARTPHSGGYKAIIDGATYGQQPTGFLQAFASSGTPTDHGRMFGPADSSAGYVWSGAFSTQNGSHRYVSFVTARDDLADQLVARGVATSLAPVDLGNAGITGDHDGYAVVLVLNPGMPNTQPTAALKQSDPSRWSGMVTGQVTASDADGDRLTFVTSEPTKGTVTLTSRGMFRYTPTAAARHAAAADDVEQPVVDQFSITVSDGFGGVADVPVSVVVLPKNTVPTSWARVNRPDASGNVAGSITVRDADGDQVVYRHTEPSSGSVTINSDGTFTYVPTESARQQAKLTPGSDFDTFTITVDDGHGGLRTMTVRATIAPAD</sequence>
<reference evidence="2 5" key="2">
    <citation type="journal article" date="2019" name="Emerg. Microbes Infect.">
        <title>Comprehensive subspecies identification of 175 nontuberculous mycobacteria species based on 7547 genomic profiles.</title>
        <authorList>
            <person name="Matsumoto Y."/>
            <person name="Kinjo T."/>
            <person name="Motooka D."/>
            <person name="Nabeya D."/>
            <person name="Jung N."/>
            <person name="Uechi K."/>
            <person name="Horii T."/>
            <person name="Iida T."/>
            <person name="Fujita J."/>
            <person name="Nakamura S."/>
        </authorList>
    </citation>
    <scope>NUCLEOTIDE SEQUENCE [LARGE SCALE GENOMIC DNA]</scope>
    <source>
        <strain evidence="2 5">JCM 6377</strain>
    </source>
</reference>
<dbReference type="EMBL" id="PDCP01000122">
    <property type="protein sequence ID" value="PEG33324.1"/>
    <property type="molecule type" value="Genomic_DNA"/>
</dbReference>
<accession>A0A2A7MNR8</accession>
<comment type="caution">
    <text evidence="3">The sequence shown here is derived from an EMBL/GenBank/DDBJ whole genome shotgun (WGS) entry which is preliminary data.</text>
</comment>
<evidence type="ECO:0008006" key="6">
    <source>
        <dbReference type="Google" id="ProtNLM"/>
    </source>
</evidence>
<dbReference type="NCBIfam" id="TIGR01965">
    <property type="entry name" value="VCBS_repeat"/>
    <property type="match status" value="2"/>
</dbReference>
<organism evidence="3 4">
    <name type="scientific">Mycolicibacterium agri</name>
    <name type="common">Mycobacterium agri</name>
    <dbReference type="NCBI Taxonomy" id="36811"/>
    <lineage>
        <taxon>Bacteria</taxon>
        <taxon>Bacillati</taxon>
        <taxon>Actinomycetota</taxon>
        <taxon>Actinomycetes</taxon>
        <taxon>Mycobacteriales</taxon>
        <taxon>Mycobacteriaceae</taxon>
        <taxon>Mycolicibacterium</taxon>
    </lineage>
</organism>
<evidence type="ECO:0000256" key="1">
    <source>
        <dbReference type="SAM" id="MobiDB-lite"/>
    </source>
</evidence>
<protein>
    <recommendedName>
        <fullName evidence="6">Cadherin domain-containing protein</fullName>
    </recommendedName>
</protein>
<dbReference type="OrthoDB" id="8017431at2"/>
<dbReference type="Pfam" id="PF17963">
    <property type="entry name" value="Big_9"/>
    <property type="match status" value="2"/>
</dbReference>
<gene>
    <name evidence="3" type="ORF">CQY20_31365</name>
    <name evidence="2" type="ORF">MAGR_19840</name>
</gene>
<dbReference type="Proteomes" id="UP000220914">
    <property type="component" value="Unassembled WGS sequence"/>
</dbReference>
<feature type="compositionally biased region" description="Polar residues" evidence="1">
    <location>
        <begin position="126"/>
        <end position="137"/>
    </location>
</feature>
<proteinExistence type="predicted"/>
<keyword evidence="4" id="KW-1185">Reference proteome</keyword>
<dbReference type="Proteomes" id="UP000465302">
    <property type="component" value="Unassembled WGS sequence"/>
</dbReference>